<organism evidence="3 4">
    <name type="scientific">Campylobacter insulaenigrae NCTC 12927</name>
    <dbReference type="NCBI Taxonomy" id="1031564"/>
    <lineage>
        <taxon>Bacteria</taxon>
        <taxon>Pseudomonadati</taxon>
        <taxon>Campylobacterota</taxon>
        <taxon>Epsilonproteobacteria</taxon>
        <taxon>Campylobacterales</taxon>
        <taxon>Campylobacteraceae</taxon>
        <taxon>Campylobacter</taxon>
    </lineage>
</organism>
<gene>
    <name evidence="3" type="primary">ybgF</name>
    <name evidence="3" type="ORF">CINS_0192</name>
</gene>
<evidence type="ECO:0000256" key="2">
    <source>
        <dbReference type="SAM" id="SignalP"/>
    </source>
</evidence>
<name>A0A0A8GZK1_9BACT</name>
<feature type="signal peptide" evidence="2">
    <location>
        <begin position="1"/>
        <end position="18"/>
    </location>
</feature>
<evidence type="ECO:0000313" key="4">
    <source>
        <dbReference type="Proteomes" id="UP000031163"/>
    </source>
</evidence>
<feature type="chain" id="PRO_5002054024" evidence="2">
    <location>
        <begin position="19"/>
        <end position="336"/>
    </location>
</feature>
<dbReference type="Pfam" id="PF13174">
    <property type="entry name" value="TPR_6"/>
    <property type="match status" value="1"/>
</dbReference>
<dbReference type="KEGG" id="cis:CINS_0192"/>
<accession>A0A0A8GZK1</accession>
<keyword evidence="1" id="KW-0175">Coiled coil</keyword>
<dbReference type="STRING" id="1031564.CINS_0192"/>
<dbReference type="Proteomes" id="UP000031163">
    <property type="component" value="Chromosome"/>
</dbReference>
<reference evidence="3 4" key="1">
    <citation type="journal article" date="2014" name="Genome Biol. Evol.">
        <title>Comparative Genomics of the Campylobacter lari Group.</title>
        <authorList>
            <person name="Miller W.G."/>
            <person name="Yee E."/>
            <person name="Chapman M.H."/>
            <person name="Smith T.P."/>
            <person name="Bono J.L."/>
            <person name="Huynh S."/>
            <person name="Parker C.T."/>
            <person name="Vandamme P."/>
            <person name="Luong K."/>
            <person name="Korlach J."/>
        </authorList>
    </citation>
    <scope>NUCLEOTIDE SEQUENCE [LARGE SCALE GENOMIC DNA]</scope>
    <source>
        <strain evidence="3 4">NCTC 12927</strain>
    </source>
</reference>
<dbReference type="InterPro" id="IPR019734">
    <property type="entry name" value="TPR_rpt"/>
</dbReference>
<dbReference type="AlphaFoldDB" id="A0A0A8GZK1"/>
<feature type="coiled-coil region" evidence="1">
    <location>
        <begin position="106"/>
        <end position="148"/>
    </location>
</feature>
<dbReference type="Gene3D" id="1.25.40.10">
    <property type="entry name" value="Tetratricopeptide repeat domain"/>
    <property type="match status" value="1"/>
</dbReference>
<evidence type="ECO:0000313" key="3">
    <source>
        <dbReference type="EMBL" id="AJC87196.1"/>
    </source>
</evidence>
<keyword evidence="2" id="KW-0732">Signal</keyword>
<protein>
    <submittedName>
        <fullName evidence="3">Tol-Pal system protein YbgF</fullName>
    </submittedName>
</protein>
<evidence type="ECO:0000256" key="1">
    <source>
        <dbReference type="SAM" id="Coils"/>
    </source>
</evidence>
<dbReference type="SUPFAM" id="SSF48452">
    <property type="entry name" value="TPR-like"/>
    <property type="match status" value="1"/>
</dbReference>
<dbReference type="RefSeq" id="WP_039649082.1">
    <property type="nucleotide sequence ID" value="NZ_CP007770.1"/>
</dbReference>
<dbReference type="GeneID" id="74431013"/>
<dbReference type="InterPro" id="IPR011990">
    <property type="entry name" value="TPR-like_helical_dom_sf"/>
</dbReference>
<sequence length="336" mass="38940">MKIKLFLVALCGATFLHAEISAFDAGKVDSKTPYGLTPNEKLQYENQERLKMLNEYYTNLTNKINLAVENIEGLQSVTEGLNTQYSKVNTRLFSLEQSYNDFDSNITQEIQNLRKYVEENRKIQENNYQEIQKILNEITDAINKINADYISKDDMNQSMIFFQSEIARVEKNKANMISKVEMKSDDNISNINQELNVSDSERKELKEENKIIVDESWKKLQSSEILKQAIEEVNKNKFDEAKIKFEYLVNIHYKPARSTFWLGEIRYKQQDYAEALNFYKKSSAISTKGDYVPKLLYHTAISLDKVGDTKSANKFYKALKTAYPDSPEAKASPNRK</sequence>
<dbReference type="EMBL" id="CP007770">
    <property type="protein sequence ID" value="AJC87196.1"/>
    <property type="molecule type" value="Genomic_DNA"/>
</dbReference>
<proteinExistence type="predicted"/>
<dbReference type="HOGENOM" id="CLU_066841_0_0_7"/>